<protein>
    <submittedName>
        <fullName evidence="3">CHRD domain-containing protein</fullName>
    </submittedName>
</protein>
<evidence type="ECO:0000256" key="1">
    <source>
        <dbReference type="SAM" id="SignalP"/>
    </source>
</evidence>
<feature type="chain" id="PRO_5045682064" evidence="1">
    <location>
        <begin position="26"/>
        <end position="147"/>
    </location>
</feature>
<proteinExistence type="predicted"/>
<sequence length="147" mass="15094">MSPKILASILAVSASLAVVPLAASAKTVHFGSTLNTAQEVPPHGTEGTGTLKATYNTVSKALDYKVSYDKLTGPATAAHFHGPAAPGENAKPVVPVPADALASPIRGHAVLTAEQASDLMAGKWYFNVHTAANPGGEIRGQVEQTKK</sequence>
<dbReference type="Proteomes" id="UP001082899">
    <property type="component" value="Unassembled WGS sequence"/>
</dbReference>
<accession>A0ABT3ZTC5</accession>
<dbReference type="InterPro" id="IPR010895">
    <property type="entry name" value="CHRD"/>
</dbReference>
<dbReference type="SMART" id="SM00754">
    <property type="entry name" value="CHRD"/>
    <property type="match status" value="1"/>
</dbReference>
<keyword evidence="4" id="KW-1185">Reference proteome</keyword>
<organism evidence="3 4">
    <name type="scientific">Robbsia betulipollinis</name>
    <dbReference type="NCBI Taxonomy" id="2981849"/>
    <lineage>
        <taxon>Bacteria</taxon>
        <taxon>Pseudomonadati</taxon>
        <taxon>Pseudomonadota</taxon>
        <taxon>Betaproteobacteria</taxon>
        <taxon>Burkholderiales</taxon>
        <taxon>Burkholderiaceae</taxon>
        <taxon>Robbsia</taxon>
    </lineage>
</organism>
<evidence type="ECO:0000313" key="4">
    <source>
        <dbReference type="Proteomes" id="UP001082899"/>
    </source>
</evidence>
<evidence type="ECO:0000313" key="3">
    <source>
        <dbReference type="EMBL" id="MCY0389492.1"/>
    </source>
</evidence>
<feature type="signal peptide" evidence="1">
    <location>
        <begin position="1"/>
        <end position="25"/>
    </location>
</feature>
<gene>
    <name evidence="3" type="ORF">OVY01_20310</name>
</gene>
<dbReference type="EMBL" id="JAPMXC010000010">
    <property type="protein sequence ID" value="MCY0389492.1"/>
    <property type="molecule type" value="Genomic_DNA"/>
</dbReference>
<comment type="caution">
    <text evidence="3">The sequence shown here is derived from an EMBL/GenBank/DDBJ whole genome shotgun (WGS) entry which is preliminary data.</text>
</comment>
<reference evidence="3" key="1">
    <citation type="submission" date="2022-11" db="EMBL/GenBank/DDBJ databases">
        <title>Robbsia betulipollinis sp. nov., isolated from pollen of birch (Betula pendula).</title>
        <authorList>
            <person name="Shi H."/>
            <person name="Ambika Manirajan B."/>
            <person name="Ratering S."/>
            <person name="Geissler-Plaum R."/>
            <person name="Schnell S."/>
        </authorList>
    </citation>
    <scope>NUCLEOTIDE SEQUENCE</scope>
    <source>
        <strain evidence="3">Bb-Pol-6</strain>
    </source>
</reference>
<dbReference type="PROSITE" id="PS50933">
    <property type="entry name" value="CHRD"/>
    <property type="match status" value="1"/>
</dbReference>
<dbReference type="Pfam" id="PF07452">
    <property type="entry name" value="CHRD"/>
    <property type="match status" value="1"/>
</dbReference>
<feature type="domain" description="CHRD" evidence="2">
    <location>
        <begin position="26"/>
        <end position="147"/>
    </location>
</feature>
<name>A0ABT3ZTC5_9BURK</name>
<evidence type="ECO:0000259" key="2">
    <source>
        <dbReference type="PROSITE" id="PS50933"/>
    </source>
</evidence>
<dbReference type="RefSeq" id="WP_267849391.1">
    <property type="nucleotide sequence ID" value="NZ_JAPMXC010000010.1"/>
</dbReference>
<keyword evidence="1" id="KW-0732">Signal</keyword>